<dbReference type="InterPro" id="IPR040079">
    <property type="entry name" value="Glutathione_S-Trfase"/>
</dbReference>
<dbReference type="PANTHER" id="PTHR43969:SF7">
    <property type="entry name" value="GST-CONTAINING FLYWCH ZINC-FINGER PROTEIN"/>
    <property type="match status" value="1"/>
</dbReference>
<dbReference type="CDD" id="cd03177">
    <property type="entry name" value="GST_C_Delta_Epsilon"/>
    <property type="match status" value="2"/>
</dbReference>
<dbReference type="PROSITE" id="PS50404">
    <property type="entry name" value="GST_NTER"/>
    <property type="match status" value="2"/>
</dbReference>
<evidence type="ECO:0000313" key="5">
    <source>
        <dbReference type="Proteomes" id="UP000759131"/>
    </source>
</evidence>
<dbReference type="SUPFAM" id="SSF52833">
    <property type="entry name" value="Thioredoxin-like"/>
    <property type="match status" value="2"/>
</dbReference>
<dbReference type="AlphaFoldDB" id="A0A7R9KJ31"/>
<dbReference type="EMBL" id="CAJPIZ010001957">
    <property type="protein sequence ID" value="CAG2104323.1"/>
    <property type="molecule type" value="Genomic_DNA"/>
</dbReference>
<feature type="domain" description="GST C-terminal" evidence="3">
    <location>
        <begin position="303"/>
        <end position="426"/>
    </location>
</feature>
<evidence type="ECO:0008006" key="6">
    <source>
        <dbReference type="Google" id="ProtNLM"/>
    </source>
</evidence>
<comment type="subunit">
    <text evidence="1">Homodimer.</text>
</comment>
<dbReference type="CDD" id="cd03045">
    <property type="entry name" value="GST_N_Delta_Epsilon"/>
    <property type="match status" value="1"/>
</dbReference>
<gene>
    <name evidence="4" type="ORF">OSB1V03_LOCUS4340</name>
</gene>
<dbReference type="SFLD" id="SFLDG01153">
    <property type="entry name" value="Main.4:_Theta-like"/>
    <property type="match status" value="1"/>
</dbReference>
<organism evidence="4">
    <name type="scientific">Medioppia subpectinata</name>
    <dbReference type="NCBI Taxonomy" id="1979941"/>
    <lineage>
        <taxon>Eukaryota</taxon>
        <taxon>Metazoa</taxon>
        <taxon>Ecdysozoa</taxon>
        <taxon>Arthropoda</taxon>
        <taxon>Chelicerata</taxon>
        <taxon>Arachnida</taxon>
        <taxon>Acari</taxon>
        <taxon>Acariformes</taxon>
        <taxon>Sarcoptiformes</taxon>
        <taxon>Oribatida</taxon>
        <taxon>Brachypylina</taxon>
        <taxon>Oppioidea</taxon>
        <taxon>Oppiidae</taxon>
        <taxon>Medioppia</taxon>
    </lineage>
</organism>
<dbReference type="Pfam" id="PF02798">
    <property type="entry name" value="GST_N"/>
    <property type="match status" value="2"/>
</dbReference>
<dbReference type="EMBL" id="OC856532">
    <property type="protein sequence ID" value="CAD7623893.1"/>
    <property type="molecule type" value="Genomic_DNA"/>
</dbReference>
<evidence type="ECO:0000259" key="2">
    <source>
        <dbReference type="PROSITE" id="PS50404"/>
    </source>
</evidence>
<evidence type="ECO:0000313" key="4">
    <source>
        <dbReference type="EMBL" id="CAD7623893.1"/>
    </source>
</evidence>
<dbReference type="InterPro" id="IPR010987">
    <property type="entry name" value="Glutathione-S-Trfase_C-like"/>
</dbReference>
<dbReference type="PROSITE" id="PS50405">
    <property type="entry name" value="GST_CTER"/>
    <property type="match status" value="2"/>
</dbReference>
<name>A0A7R9KJ31_9ACAR</name>
<proteinExistence type="predicted"/>
<dbReference type="InterPro" id="IPR036282">
    <property type="entry name" value="Glutathione-S-Trfase_C_sf"/>
</dbReference>
<dbReference type="Gene3D" id="1.20.1050.10">
    <property type="match status" value="2"/>
</dbReference>
<dbReference type="SFLD" id="SFLDS00019">
    <property type="entry name" value="Glutathione_Transferase_(cytos"/>
    <property type="match status" value="2"/>
</dbReference>
<dbReference type="InterPro" id="IPR004045">
    <property type="entry name" value="Glutathione_S-Trfase_N"/>
</dbReference>
<dbReference type="OrthoDB" id="6507003at2759"/>
<dbReference type="FunFam" id="3.40.30.10:FF:000034">
    <property type="entry name" value="glutathione S-transferase 1"/>
    <property type="match status" value="2"/>
</dbReference>
<feature type="domain" description="GST C-terminal" evidence="3">
    <location>
        <begin position="88"/>
        <end position="208"/>
    </location>
</feature>
<feature type="domain" description="GST N-terminal" evidence="2">
    <location>
        <begin position="216"/>
        <end position="297"/>
    </location>
</feature>
<dbReference type="SUPFAM" id="SSF47616">
    <property type="entry name" value="GST C-terminal domain-like"/>
    <property type="match status" value="2"/>
</dbReference>
<evidence type="ECO:0000259" key="3">
    <source>
        <dbReference type="PROSITE" id="PS50405"/>
    </source>
</evidence>
<dbReference type="InterPro" id="IPR004046">
    <property type="entry name" value="GST_C"/>
</dbReference>
<dbReference type="PANTHER" id="PTHR43969">
    <property type="entry name" value="GLUTATHIONE S TRANSFERASE D10, ISOFORM A-RELATED"/>
    <property type="match status" value="1"/>
</dbReference>
<evidence type="ECO:0000256" key="1">
    <source>
        <dbReference type="ARBA" id="ARBA00011738"/>
    </source>
</evidence>
<dbReference type="SFLD" id="SFLDG00358">
    <property type="entry name" value="Main_(cytGST)"/>
    <property type="match status" value="2"/>
</dbReference>
<accession>A0A7R9KJ31</accession>
<keyword evidence="5" id="KW-1185">Reference proteome</keyword>
<dbReference type="GO" id="GO:0006749">
    <property type="term" value="P:glutathione metabolic process"/>
    <property type="evidence" value="ECO:0007669"/>
    <property type="project" value="TreeGrafter"/>
</dbReference>
<sequence length="435" mass="50101">MPIDIYSIRYSPPCRAVLMTAKHLNIDLNVITVNLSEGQNLKEDYLKINPTHQIPAINDNGFILWESRAIMQYLCNQTSPDSQLYPKDPKQRAIVDRWLNYDLSLFGVMKENVAIPKFIGIEPTEQAVKTIIDTLKLLDQLIGSNKYLAGNGLTIADLSVLATTYTLIIFGMDLSPYPNLNTWITKLSEELPYFDEFNTFSKEDVDHFVNKMRAFVHKKMGKNGEVPPARAVLMLTKELKLDIKEQLTDLAAGQHYEPDFLNLNPCHTVPTMNDNGFILWESRAIMQYLCDKYAPDSQLYPKDLKQRALVDRWLYTDATGFLFIRDITFFSQLLPVVTNWTKFAFNNHLQVLNKMIGDNQYLVGDHLTIADLSVLASLTFLFYFDYDLTDYPNIKRWYSSLAKELPYFDDINTFSSEELDDIVSKMKVLFQKNIG</sequence>
<dbReference type="GO" id="GO:0004364">
    <property type="term" value="F:glutathione transferase activity"/>
    <property type="evidence" value="ECO:0007669"/>
    <property type="project" value="TreeGrafter"/>
</dbReference>
<dbReference type="Gene3D" id="3.40.30.10">
    <property type="entry name" value="Glutaredoxin"/>
    <property type="match status" value="2"/>
</dbReference>
<dbReference type="FunFam" id="1.20.1050.10:FF:000007">
    <property type="entry name" value="Glutathione S-transferase 1-1"/>
    <property type="match status" value="2"/>
</dbReference>
<dbReference type="Proteomes" id="UP000759131">
    <property type="component" value="Unassembled WGS sequence"/>
</dbReference>
<dbReference type="Pfam" id="PF00043">
    <property type="entry name" value="GST_C"/>
    <property type="match status" value="2"/>
</dbReference>
<reference evidence="4" key="1">
    <citation type="submission" date="2020-11" db="EMBL/GenBank/DDBJ databases">
        <authorList>
            <person name="Tran Van P."/>
        </authorList>
    </citation>
    <scope>NUCLEOTIDE SEQUENCE</scope>
</reference>
<dbReference type="InterPro" id="IPR036249">
    <property type="entry name" value="Thioredoxin-like_sf"/>
</dbReference>
<feature type="domain" description="GST N-terminal" evidence="2">
    <location>
        <begin position="1"/>
        <end position="82"/>
    </location>
</feature>
<protein>
    <recommendedName>
        <fullName evidence="6">Glutathione S-transferase</fullName>
    </recommendedName>
</protein>